<gene>
    <name evidence="7" type="ORF">GCM10008170_08440</name>
</gene>
<dbReference type="SUPFAM" id="SSF50129">
    <property type="entry name" value="GroES-like"/>
    <property type="match status" value="1"/>
</dbReference>
<sequence length="334" mass="35116">MRRADNSPAADRPRALWYLGDSRIEIREAAAPPPPRSGEALVRASFSGVSRGTERLVFQGRVPESEWERMRAPRQEGGFPGPVKYGYCAVGAVLEGPSDLIGRAVFCLNPHESLFLAPVGMLTPLPAALPPKRATLAANMETALNALWDSGAGPCDRIVVVGAGVVGLLVAALAARLPGAEVTAVDVDPRRRPVAEALGARFATPNDAPGEADVVLHASATAAGLNLALSLAGDEATVVEMSWHGAGETPVALGGAFHVRRLKLVSSQVGQVSPGRRPRWSHARRLAAALELLAHDERFDLLIGREIAFEDAPRLLPDIFAPGADALGVALAYA</sequence>
<dbReference type="GO" id="GO:0046872">
    <property type="term" value="F:metal ion binding"/>
    <property type="evidence" value="ECO:0007669"/>
    <property type="project" value="UniProtKB-KW"/>
</dbReference>
<accession>A0A9W6IT99</accession>
<protein>
    <submittedName>
        <fullName evidence="7">Dehydrogenase</fullName>
    </submittedName>
</protein>
<comment type="similarity">
    <text evidence="2">Belongs to the zinc-containing alcohol dehydrogenase family.</text>
</comment>
<dbReference type="EMBL" id="BSFF01000001">
    <property type="protein sequence ID" value="GLK54825.1"/>
    <property type="molecule type" value="Genomic_DNA"/>
</dbReference>
<dbReference type="InterPro" id="IPR036291">
    <property type="entry name" value="NAD(P)-bd_dom_sf"/>
</dbReference>
<dbReference type="GO" id="GO:0016491">
    <property type="term" value="F:oxidoreductase activity"/>
    <property type="evidence" value="ECO:0007669"/>
    <property type="project" value="UniProtKB-KW"/>
</dbReference>
<organism evidence="7 8">
    <name type="scientific">Methylopila capsulata</name>
    <dbReference type="NCBI Taxonomy" id="61654"/>
    <lineage>
        <taxon>Bacteria</taxon>
        <taxon>Pseudomonadati</taxon>
        <taxon>Pseudomonadota</taxon>
        <taxon>Alphaproteobacteria</taxon>
        <taxon>Hyphomicrobiales</taxon>
        <taxon>Methylopilaceae</taxon>
        <taxon>Methylopila</taxon>
    </lineage>
</organism>
<dbReference type="PANTHER" id="PTHR43350">
    <property type="entry name" value="NAD-DEPENDENT ALCOHOL DEHYDROGENASE"/>
    <property type="match status" value="1"/>
</dbReference>
<dbReference type="RefSeq" id="WP_204950161.1">
    <property type="nucleotide sequence ID" value="NZ_BSFF01000001.1"/>
</dbReference>
<evidence type="ECO:0000256" key="5">
    <source>
        <dbReference type="ARBA" id="ARBA00023002"/>
    </source>
</evidence>
<dbReference type="CDD" id="cd08255">
    <property type="entry name" value="2-desacetyl-2-hydroxyethyl_bacteriochlorophyllide_like"/>
    <property type="match status" value="1"/>
</dbReference>
<feature type="domain" description="Alanine dehydrogenase/pyridine nucleotide transhydrogenase NAD(H)-binding" evidence="6">
    <location>
        <begin position="157"/>
        <end position="205"/>
    </location>
</feature>
<dbReference type="SUPFAM" id="SSF51735">
    <property type="entry name" value="NAD(P)-binding Rossmann-fold domains"/>
    <property type="match status" value="1"/>
</dbReference>
<dbReference type="InterPro" id="IPR007698">
    <property type="entry name" value="AlaDH/PNT_NAD(H)-bd"/>
</dbReference>
<name>A0A9W6IT99_9HYPH</name>
<proteinExistence type="inferred from homology"/>
<evidence type="ECO:0000259" key="6">
    <source>
        <dbReference type="Pfam" id="PF01262"/>
    </source>
</evidence>
<comment type="cofactor">
    <cofactor evidence="1">
        <name>Zn(2+)</name>
        <dbReference type="ChEBI" id="CHEBI:29105"/>
    </cofactor>
</comment>
<evidence type="ECO:0000256" key="1">
    <source>
        <dbReference type="ARBA" id="ARBA00001947"/>
    </source>
</evidence>
<comment type="caution">
    <text evidence="7">The sequence shown here is derived from an EMBL/GenBank/DDBJ whole genome shotgun (WGS) entry which is preliminary data.</text>
</comment>
<evidence type="ECO:0000256" key="3">
    <source>
        <dbReference type="ARBA" id="ARBA00022723"/>
    </source>
</evidence>
<evidence type="ECO:0000313" key="8">
    <source>
        <dbReference type="Proteomes" id="UP001143400"/>
    </source>
</evidence>
<dbReference type="Gene3D" id="3.40.50.720">
    <property type="entry name" value="NAD(P)-binding Rossmann-like Domain"/>
    <property type="match status" value="1"/>
</dbReference>
<dbReference type="InterPro" id="IPR011032">
    <property type="entry name" value="GroES-like_sf"/>
</dbReference>
<keyword evidence="3" id="KW-0479">Metal-binding</keyword>
<keyword evidence="4" id="KW-0862">Zinc</keyword>
<reference evidence="7" key="1">
    <citation type="journal article" date="2014" name="Int. J. Syst. Evol. Microbiol.">
        <title>Complete genome sequence of Corynebacterium casei LMG S-19264T (=DSM 44701T), isolated from a smear-ripened cheese.</title>
        <authorList>
            <consortium name="US DOE Joint Genome Institute (JGI-PGF)"/>
            <person name="Walter F."/>
            <person name="Albersmeier A."/>
            <person name="Kalinowski J."/>
            <person name="Ruckert C."/>
        </authorList>
    </citation>
    <scope>NUCLEOTIDE SEQUENCE</scope>
    <source>
        <strain evidence="7">VKM B-1606</strain>
    </source>
</reference>
<dbReference type="Proteomes" id="UP001143400">
    <property type="component" value="Unassembled WGS sequence"/>
</dbReference>
<evidence type="ECO:0000256" key="2">
    <source>
        <dbReference type="ARBA" id="ARBA00008072"/>
    </source>
</evidence>
<reference evidence="7" key="2">
    <citation type="submission" date="2023-01" db="EMBL/GenBank/DDBJ databases">
        <authorList>
            <person name="Sun Q."/>
            <person name="Evtushenko L."/>
        </authorList>
    </citation>
    <scope>NUCLEOTIDE SEQUENCE</scope>
    <source>
        <strain evidence="7">VKM B-1606</strain>
    </source>
</reference>
<keyword evidence="5" id="KW-0560">Oxidoreductase</keyword>
<evidence type="ECO:0000313" key="7">
    <source>
        <dbReference type="EMBL" id="GLK54825.1"/>
    </source>
</evidence>
<dbReference type="PANTHER" id="PTHR43350:SF19">
    <property type="entry name" value="D-GULOSIDE 3-DEHYDROGENASE"/>
    <property type="match status" value="1"/>
</dbReference>
<dbReference type="Gene3D" id="3.90.180.10">
    <property type="entry name" value="Medium-chain alcohol dehydrogenases, catalytic domain"/>
    <property type="match status" value="1"/>
</dbReference>
<dbReference type="AlphaFoldDB" id="A0A9W6IT99"/>
<dbReference type="Pfam" id="PF01262">
    <property type="entry name" value="AlaDh_PNT_C"/>
    <property type="match status" value="1"/>
</dbReference>
<evidence type="ECO:0000256" key="4">
    <source>
        <dbReference type="ARBA" id="ARBA00022833"/>
    </source>
</evidence>